<dbReference type="SUPFAM" id="SSF47226">
    <property type="entry name" value="Histidine-containing phosphotransfer domain, HPT domain"/>
    <property type="match status" value="1"/>
</dbReference>
<dbReference type="RefSeq" id="WP_061833812.1">
    <property type="nucleotide sequence ID" value="NZ_LUKE01000001.1"/>
</dbReference>
<evidence type="ECO:0000313" key="1">
    <source>
        <dbReference type="EMBL" id="KYG66246.1"/>
    </source>
</evidence>
<dbReference type="GO" id="GO:0000160">
    <property type="term" value="P:phosphorelay signal transduction system"/>
    <property type="evidence" value="ECO:0007669"/>
    <property type="project" value="InterPro"/>
</dbReference>
<protein>
    <recommendedName>
        <fullName evidence="3">HPt domain-containing protein</fullName>
    </recommendedName>
</protein>
<evidence type="ECO:0008006" key="3">
    <source>
        <dbReference type="Google" id="ProtNLM"/>
    </source>
</evidence>
<gene>
    <name evidence="1" type="ORF">AZI86_04085</name>
</gene>
<dbReference type="Gene3D" id="1.20.120.160">
    <property type="entry name" value="HPT domain"/>
    <property type="match status" value="1"/>
</dbReference>
<dbReference type="InterPro" id="IPR036641">
    <property type="entry name" value="HPT_dom_sf"/>
</dbReference>
<reference evidence="1 2" key="1">
    <citation type="submission" date="2016-03" db="EMBL/GenBank/DDBJ databases">
        <authorList>
            <person name="Ploux O."/>
        </authorList>
    </citation>
    <scope>NUCLEOTIDE SEQUENCE [LARGE SCALE GENOMIC DNA]</scope>
    <source>
        <strain evidence="1 2">R0</strain>
    </source>
</reference>
<accession>A0A150WPF8</accession>
<evidence type="ECO:0000313" key="2">
    <source>
        <dbReference type="Proteomes" id="UP000075320"/>
    </source>
</evidence>
<keyword evidence="2" id="KW-1185">Reference proteome</keyword>
<organism evidence="1 2">
    <name type="scientific">Bdellovibrio bacteriovorus</name>
    <dbReference type="NCBI Taxonomy" id="959"/>
    <lineage>
        <taxon>Bacteria</taxon>
        <taxon>Pseudomonadati</taxon>
        <taxon>Bdellovibrionota</taxon>
        <taxon>Bdellovibrionia</taxon>
        <taxon>Bdellovibrionales</taxon>
        <taxon>Pseudobdellovibrionaceae</taxon>
        <taxon>Bdellovibrio</taxon>
    </lineage>
</organism>
<proteinExistence type="predicted"/>
<dbReference type="Proteomes" id="UP000075320">
    <property type="component" value="Unassembled WGS sequence"/>
</dbReference>
<dbReference type="AlphaFoldDB" id="A0A150WPF8"/>
<name>A0A150WPF8_BDEBC</name>
<sequence>MYKSMDNEFLNSLVLLNQESNGALLGAMIRTYCSVWPDYIQRLRHSFHEQDAPSLSANAASFRTLVGSFGATKLMAILTQIENAATTQDWHLTNKHMQNMKRELCQFQEDIESMRYLYFLKAA</sequence>
<comment type="caution">
    <text evidence="1">The sequence shown here is derived from an EMBL/GenBank/DDBJ whole genome shotgun (WGS) entry which is preliminary data.</text>
</comment>
<dbReference type="EMBL" id="LUKE01000001">
    <property type="protein sequence ID" value="KYG66246.1"/>
    <property type="molecule type" value="Genomic_DNA"/>
</dbReference>